<organism evidence="1 2">
    <name type="scientific">Catenaria anguillulae PL171</name>
    <dbReference type="NCBI Taxonomy" id="765915"/>
    <lineage>
        <taxon>Eukaryota</taxon>
        <taxon>Fungi</taxon>
        <taxon>Fungi incertae sedis</taxon>
        <taxon>Blastocladiomycota</taxon>
        <taxon>Blastocladiomycetes</taxon>
        <taxon>Blastocladiales</taxon>
        <taxon>Catenariaceae</taxon>
        <taxon>Catenaria</taxon>
    </lineage>
</organism>
<evidence type="ECO:0000313" key="1">
    <source>
        <dbReference type="EMBL" id="ORZ34975.1"/>
    </source>
</evidence>
<dbReference type="OrthoDB" id="2228at2759"/>
<gene>
    <name evidence="1" type="ORF">BCR44DRAFT_212836</name>
</gene>
<dbReference type="AlphaFoldDB" id="A0A1Y2HK70"/>
<accession>A0A1Y2HK70</accession>
<sequence length="681" mass="70992">MGRPITMNSNPFTSSLSASASFSGSTSGTALPLPRSSSSLHSASSASNSVGGNADAAAASAQFTAAVNSLFASRLGPVLPGATVYLDDATADCWNTSLPRGGITRFVKNAGAALVTRLDDAALALPSTPAKVFLVALHAGRSLHQITAIVRSSLSRSVHVFSSTPFRVVGEGEAVSDPSQVAPRELIEAELRRAMQQSGAWPSASVPDSEEVLDCHYLPLTWAALLNNVFIVPGSSHTVPSLAAPTGIPLALPTSNPDHTTRSANARQLAVSIFGILQSRDLNAHMWTLGAAADLVAHHLVSIRSFLGVANVPGHSSAAIVLVDRDMDMLPLVASQSHVLSRIYRSSSSRSSATNGTLFSSFHPSAPLTALIPKLPSSYAPSRVPLSTSSGTLAEQWLQLLSDFPAEGLSLLRKKVMDLGGKARVLGRPTAAQFEKLLAALHESEKAKSVVEEHTDCLLLLGLIVEALADENVQLVDKLAGFQQAFESTLVSSAASGSSGTAPLADLLANLSTSLGTNPSVTVRVGLYTVLAALRIAPQCVPSLLDPVAQLVRPALAVSGNAMPTLEVAMRLQTWLESLPPQVPDLVRGVTQAAVTAPDMFTKVDEGGAAANMFGLSRLLVGSPTVPLDCDELILVISGPVAWPEIGAFREVAKECMSKYRKPVTLVATGVEGPIELSVVP</sequence>
<evidence type="ECO:0000313" key="2">
    <source>
        <dbReference type="Proteomes" id="UP000193411"/>
    </source>
</evidence>
<proteinExistence type="predicted"/>
<dbReference type="STRING" id="765915.A0A1Y2HK70"/>
<dbReference type="EMBL" id="MCFL01000025">
    <property type="protein sequence ID" value="ORZ34975.1"/>
    <property type="molecule type" value="Genomic_DNA"/>
</dbReference>
<protein>
    <recommendedName>
        <fullName evidence="3">Sec1-like protein</fullName>
    </recommendedName>
</protein>
<dbReference type="Proteomes" id="UP000193411">
    <property type="component" value="Unassembled WGS sequence"/>
</dbReference>
<reference evidence="1 2" key="1">
    <citation type="submission" date="2016-07" db="EMBL/GenBank/DDBJ databases">
        <title>Pervasive Adenine N6-methylation of Active Genes in Fungi.</title>
        <authorList>
            <consortium name="DOE Joint Genome Institute"/>
            <person name="Mondo S.J."/>
            <person name="Dannebaum R.O."/>
            <person name="Kuo R.C."/>
            <person name="Labutti K."/>
            <person name="Haridas S."/>
            <person name="Kuo A."/>
            <person name="Salamov A."/>
            <person name="Ahrendt S.R."/>
            <person name="Lipzen A."/>
            <person name="Sullivan W."/>
            <person name="Andreopoulos W.B."/>
            <person name="Clum A."/>
            <person name="Lindquist E."/>
            <person name="Daum C."/>
            <person name="Ramamoorthy G.K."/>
            <person name="Gryganskyi A."/>
            <person name="Culley D."/>
            <person name="Magnuson J.K."/>
            <person name="James T.Y."/>
            <person name="O'Malley M.A."/>
            <person name="Stajich J.E."/>
            <person name="Spatafora J.W."/>
            <person name="Visel A."/>
            <person name="Grigoriev I.V."/>
        </authorList>
    </citation>
    <scope>NUCLEOTIDE SEQUENCE [LARGE SCALE GENOMIC DNA]</scope>
    <source>
        <strain evidence="1 2">PL171</strain>
    </source>
</reference>
<keyword evidence="2" id="KW-1185">Reference proteome</keyword>
<evidence type="ECO:0008006" key="3">
    <source>
        <dbReference type="Google" id="ProtNLM"/>
    </source>
</evidence>
<name>A0A1Y2HK70_9FUNG</name>
<comment type="caution">
    <text evidence="1">The sequence shown here is derived from an EMBL/GenBank/DDBJ whole genome shotgun (WGS) entry which is preliminary data.</text>
</comment>